<dbReference type="Gene3D" id="1.25.40.10">
    <property type="entry name" value="Tetratricopeptide repeat domain"/>
    <property type="match status" value="2"/>
</dbReference>
<dbReference type="Pfam" id="PF00515">
    <property type="entry name" value="TPR_1"/>
    <property type="match status" value="1"/>
</dbReference>
<dbReference type="OrthoDB" id="1525165at2"/>
<dbReference type="Proteomes" id="UP000291117">
    <property type="component" value="Unassembled WGS sequence"/>
</dbReference>
<organism evidence="3 4">
    <name type="scientific">Pedobacter hiemivivus</name>
    <dbReference type="NCBI Taxonomy" id="2530454"/>
    <lineage>
        <taxon>Bacteria</taxon>
        <taxon>Pseudomonadati</taxon>
        <taxon>Bacteroidota</taxon>
        <taxon>Sphingobacteriia</taxon>
        <taxon>Sphingobacteriales</taxon>
        <taxon>Sphingobacteriaceae</taxon>
        <taxon>Pedobacter</taxon>
    </lineage>
</organism>
<name>A0A4R0N7E9_9SPHI</name>
<gene>
    <name evidence="3" type="ORF">EZ444_16705</name>
</gene>
<keyword evidence="1" id="KW-0802">TPR repeat</keyword>
<feature type="region of interest" description="Disordered" evidence="2">
    <location>
        <begin position="140"/>
        <end position="260"/>
    </location>
</feature>
<dbReference type="InterPro" id="IPR011990">
    <property type="entry name" value="TPR-like_helical_dom_sf"/>
</dbReference>
<dbReference type="PROSITE" id="PS50005">
    <property type="entry name" value="TPR"/>
    <property type="match status" value="1"/>
</dbReference>
<reference evidence="3 4" key="1">
    <citation type="submission" date="2019-02" db="EMBL/GenBank/DDBJ databases">
        <title>Pedobacter sp. RP-3-8 sp. nov., isolated from Arctic soil.</title>
        <authorList>
            <person name="Dahal R.H."/>
        </authorList>
    </citation>
    <scope>NUCLEOTIDE SEQUENCE [LARGE SCALE GENOMIC DNA]</scope>
    <source>
        <strain evidence="3 4">RP-3-8</strain>
    </source>
</reference>
<proteinExistence type="predicted"/>
<protein>
    <submittedName>
        <fullName evidence="3">Tetratricopeptide repeat protein</fullName>
    </submittedName>
</protein>
<feature type="compositionally biased region" description="Basic residues" evidence="2">
    <location>
        <begin position="245"/>
        <end position="260"/>
    </location>
</feature>
<evidence type="ECO:0000313" key="4">
    <source>
        <dbReference type="Proteomes" id="UP000291117"/>
    </source>
</evidence>
<dbReference type="SUPFAM" id="SSF48452">
    <property type="entry name" value="TPR-like"/>
    <property type="match status" value="1"/>
</dbReference>
<evidence type="ECO:0000313" key="3">
    <source>
        <dbReference type="EMBL" id="TCC94642.1"/>
    </source>
</evidence>
<dbReference type="AlphaFoldDB" id="A0A4R0N7E9"/>
<dbReference type="RefSeq" id="WP_131610294.1">
    <property type="nucleotide sequence ID" value="NZ_SJSM01000011.1"/>
</dbReference>
<sequence>MKQLIIIIYIVLQGAVVFAQKEKKYIHNGNKLYQQQKYAEAEASYRQSVEKTKESVAGNFNLGDALYKQKKFDNAAQKFTEIASSSENKAVKAQAYHNLGNSLLENKKLEESIEAYKKSLINNPKDDQTRYNLAYAQEKLKQQQQQDKNNKDKNKDKKDQDKKDQNKDQKDQNKDQKDKDKQNKDKKDQDKKDQDKDQKDKNKKDQDKKDQQGQQPQPDKLSKEDAERMLEALKNEEKNTQDKLKNKKAKGVKGRIVKDW</sequence>
<feature type="compositionally biased region" description="Basic and acidic residues" evidence="2">
    <location>
        <begin position="220"/>
        <end position="244"/>
    </location>
</feature>
<evidence type="ECO:0000256" key="1">
    <source>
        <dbReference type="PROSITE-ProRule" id="PRU00339"/>
    </source>
</evidence>
<keyword evidence="4" id="KW-1185">Reference proteome</keyword>
<dbReference type="EMBL" id="SJSM01000011">
    <property type="protein sequence ID" value="TCC94642.1"/>
    <property type="molecule type" value="Genomic_DNA"/>
</dbReference>
<feature type="repeat" description="TPR" evidence="1">
    <location>
        <begin position="93"/>
        <end position="126"/>
    </location>
</feature>
<dbReference type="Pfam" id="PF13432">
    <property type="entry name" value="TPR_16"/>
    <property type="match status" value="1"/>
</dbReference>
<evidence type="ECO:0000256" key="2">
    <source>
        <dbReference type="SAM" id="MobiDB-lite"/>
    </source>
</evidence>
<dbReference type="InterPro" id="IPR019734">
    <property type="entry name" value="TPR_rpt"/>
</dbReference>
<comment type="caution">
    <text evidence="3">The sequence shown here is derived from an EMBL/GenBank/DDBJ whole genome shotgun (WGS) entry which is preliminary data.</text>
</comment>
<accession>A0A4R0N7E9</accession>
<dbReference type="SMART" id="SM00028">
    <property type="entry name" value="TPR"/>
    <property type="match status" value="3"/>
</dbReference>
<feature type="compositionally biased region" description="Basic and acidic residues" evidence="2">
    <location>
        <begin position="148"/>
        <end position="211"/>
    </location>
</feature>